<sequence length="179" mass="20523">MVVDFDEDVSLAEKEQTILLEPSLIVRLDQTLMPSQDEAPMKNVDLEPMSMNLKEGDHCVVNRGEGLTAIDFGGHVTLAEKEGAGMARRGGLTWGRRSRMDRVEVVAGQRKLLWFYCTMEEVLEIPKEKVRSYRWIVEGYRQRQLVHYECQSLEDTSAGQRGDSFGRDRGHRRATTHRQ</sequence>
<proteinExistence type="predicted"/>
<organism evidence="2 3">
    <name type="scientific">Ensete ventricosum</name>
    <name type="common">Abyssinian banana</name>
    <name type="synonym">Musa ensete</name>
    <dbReference type="NCBI Taxonomy" id="4639"/>
    <lineage>
        <taxon>Eukaryota</taxon>
        <taxon>Viridiplantae</taxon>
        <taxon>Streptophyta</taxon>
        <taxon>Embryophyta</taxon>
        <taxon>Tracheophyta</taxon>
        <taxon>Spermatophyta</taxon>
        <taxon>Magnoliopsida</taxon>
        <taxon>Liliopsida</taxon>
        <taxon>Zingiberales</taxon>
        <taxon>Musaceae</taxon>
        <taxon>Ensete</taxon>
    </lineage>
</organism>
<evidence type="ECO:0000256" key="1">
    <source>
        <dbReference type="SAM" id="MobiDB-lite"/>
    </source>
</evidence>
<accession>A0A426ZMF0</accession>
<name>A0A426ZMF0_ENSVE</name>
<feature type="compositionally biased region" description="Basic residues" evidence="1">
    <location>
        <begin position="169"/>
        <end position="179"/>
    </location>
</feature>
<dbReference type="Proteomes" id="UP000287651">
    <property type="component" value="Unassembled WGS sequence"/>
</dbReference>
<dbReference type="EMBL" id="AMZH03005934">
    <property type="protein sequence ID" value="RRT65104.1"/>
    <property type="molecule type" value="Genomic_DNA"/>
</dbReference>
<gene>
    <name evidence="2" type="ORF">B296_00027544</name>
</gene>
<evidence type="ECO:0000313" key="2">
    <source>
        <dbReference type="EMBL" id="RRT65104.1"/>
    </source>
</evidence>
<comment type="caution">
    <text evidence="2">The sequence shown here is derived from an EMBL/GenBank/DDBJ whole genome shotgun (WGS) entry which is preliminary data.</text>
</comment>
<dbReference type="AlphaFoldDB" id="A0A426ZMF0"/>
<feature type="region of interest" description="Disordered" evidence="1">
    <location>
        <begin position="156"/>
        <end position="179"/>
    </location>
</feature>
<reference evidence="2 3" key="1">
    <citation type="journal article" date="2014" name="Agronomy (Basel)">
        <title>A Draft Genome Sequence for Ensete ventricosum, the Drought-Tolerant Tree Against Hunger.</title>
        <authorList>
            <person name="Harrison J."/>
            <person name="Moore K.A."/>
            <person name="Paszkiewicz K."/>
            <person name="Jones T."/>
            <person name="Grant M."/>
            <person name="Ambacheew D."/>
            <person name="Muzemil S."/>
            <person name="Studholme D.J."/>
        </authorList>
    </citation>
    <scope>NUCLEOTIDE SEQUENCE [LARGE SCALE GENOMIC DNA]</scope>
</reference>
<protein>
    <submittedName>
        <fullName evidence="2">Uncharacterized protein</fullName>
    </submittedName>
</protein>
<evidence type="ECO:0000313" key="3">
    <source>
        <dbReference type="Proteomes" id="UP000287651"/>
    </source>
</evidence>